<name>A0A939K264_9BACT</name>
<organism evidence="1 2">
    <name type="scientific">Fibrella aquatilis</name>
    <dbReference type="NCBI Taxonomy" id="2817059"/>
    <lineage>
        <taxon>Bacteria</taxon>
        <taxon>Pseudomonadati</taxon>
        <taxon>Bacteroidota</taxon>
        <taxon>Cytophagia</taxon>
        <taxon>Cytophagales</taxon>
        <taxon>Spirosomataceae</taxon>
        <taxon>Fibrella</taxon>
    </lineage>
</organism>
<dbReference type="RefSeq" id="WP_207336947.1">
    <property type="nucleotide sequence ID" value="NZ_JAFMYU010000016.1"/>
</dbReference>
<comment type="caution">
    <text evidence="1">The sequence shown here is derived from an EMBL/GenBank/DDBJ whole genome shotgun (WGS) entry which is preliminary data.</text>
</comment>
<dbReference type="Gene3D" id="1.50.10.10">
    <property type="match status" value="1"/>
</dbReference>
<evidence type="ECO:0008006" key="3">
    <source>
        <dbReference type="Google" id="ProtNLM"/>
    </source>
</evidence>
<evidence type="ECO:0000313" key="2">
    <source>
        <dbReference type="Proteomes" id="UP000664795"/>
    </source>
</evidence>
<dbReference type="AlphaFoldDB" id="A0A939K264"/>
<gene>
    <name evidence="1" type="ORF">J2I48_18370</name>
</gene>
<dbReference type="InterPro" id="IPR012341">
    <property type="entry name" value="6hp_glycosidase-like_sf"/>
</dbReference>
<keyword evidence="2" id="KW-1185">Reference proteome</keyword>
<dbReference type="SUPFAM" id="SSF158745">
    <property type="entry name" value="LanC-like"/>
    <property type="match status" value="1"/>
</dbReference>
<protein>
    <recommendedName>
        <fullName evidence="3">Lanthionine synthetase C-like protein</fullName>
    </recommendedName>
</protein>
<proteinExistence type="predicted"/>
<dbReference type="GO" id="GO:0005975">
    <property type="term" value="P:carbohydrate metabolic process"/>
    <property type="evidence" value="ECO:0007669"/>
    <property type="project" value="InterPro"/>
</dbReference>
<dbReference type="EMBL" id="JAFMYU010000016">
    <property type="protein sequence ID" value="MBO0932980.1"/>
    <property type="molecule type" value="Genomic_DNA"/>
</dbReference>
<dbReference type="Proteomes" id="UP000664795">
    <property type="component" value="Unassembled WGS sequence"/>
</dbReference>
<reference evidence="1 2" key="1">
    <citation type="submission" date="2021-03" db="EMBL/GenBank/DDBJ databases">
        <title>Fibrella sp. HMF5036 genome sequencing and assembly.</title>
        <authorList>
            <person name="Kang H."/>
            <person name="Kim H."/>
            <person name="Bae S."/>
            <person name="Joh K."/>
        </authorList>
    </citation>
    <scope>NUCLEOTIDE SEQUENCE [LARGE SCALE GENOMIC DNA]</scope>
    <source>
        <strain evidence="1 2">HMF5036</strain>
    </source>
</reference>
<accession>A0A939K264</accession>
<sequence length="365" mass="40514">MITMHDFDTDTSPATVRQLDEMLAVLLTTSTDGPLLSDADTWLHSVLLNEPAWAVAWRAMPTPANGPSPALLIGLLLVKRNALASADSQPMVHQADDYLYDWLMHWLTSTPAAMPSGCALAVHYLIISLCQLPVADGRMAKLLRLLQHQHPAGSWNPGLDLTTEIGATGWLLTLLKARSYCLTADQRIARDVSDLDPYLEAYVRFLYTHQIPATGGFEFSSLFPVSVRHEEWNQADEQSWSQGDLGHLLLLHEVAGLQHQDQLTEWANRIGGYLMHQRQQGRLTQKQPGLLNGMAGLSLLYRRLHGLTQQQAYLAEAHYWLGEVMQALQQGALPADGSFRSGRLGIICALKHWLGQEAGLDLLHL</sequence>
<evidence type="ECO:0000313" key="1">
    <source>
        <dbReference type="EMBL" id="MBO0932980.1"/>
    </source>
</evidence>